<comment type="caution">
    <text evidence="1">The sequence shown here is derived from an EMBL/GenBank/DDBJ whole genome shotgun (WGS) entry which is preliminary data.</text>
</comment>
<gene>
    <name evidence="1" type="ORF">Sradi_3123700</name>
</gene>
<accession>A0AAW2RD88</accession>
<dbReference type="AlphaFoldDB" id="A0AAW2RD88"/>
<proteinExistence type="predicted"/>
<dbReference type="PANTHER" id="PTHR44575:SF2">
    <property type="entry name" value="OS01G0589200 PROTEIN"/>
    <property type="match status" value="1"/>
</dbReference>
<dbReference type="Gene3D" id="1.10.10.2560">
    <property type="match status" value="1"/>
</dbReference>
<evidence type="ECO:0000313" key="1">
    <source>
        <dbReference type="EMBL" id="KAL0378182.1"/>
    </source>
</evidence>
<protein>
    <recommendedName>
        <fullName evidence="2">SAM-dependent methyltransferase</fullName>
    </recommendedName>
</protein>
<evidence type="ECO:0008006" key="2">
    <source>
        <dbReference type="Google" id="ProtNLM"/>
    </source>
</evidence>
<reference evidence="1" key="2">
    <citation type="journal article" date="2024" name="Plant">
        <title>Genomic evolution and insights into agronomic trait innovations of Sesamum species.</title>
        <authorList>
            <person name="Miao H."/>
            <person name="Wang L."/>
            <person name="Qu L."/>
            <person name="Liu H."/>
            <person name="Sun Y."/>
            <person name="Le M."/>
            <person name="Wang Q."/>
            <person name="Wei S."/>
            <person name="Zheng Y."/>
            <person name="Lin W."/>
            <person name="Duan Y."/>
            <person name="Cao H."/>
            <person name="Xiong S."/>
            <person name="Wang X."/>
            <person name="Wei L."/>
            <person name="Li C."/>
            <person name="Ma Q."/>
            <person name="Ju M."/>
            <person name="Zhao R."/>
            <person name="Li G."/>
            <person name="Mu C."/>
            <person name="Tian Q."/>
            <person name="Mei H."/>
            <person name="Zhang T."/>
            <person name="Gao T."/>
            <person name="Zhang H."/>
        </authorList>
    </citation>
    <scope>NUCLEOTIDE SEQUENCE</scope>
    <source>
        <strain evidence="1">G02</strain>
    </source>
</reference>
<sequence>GSDYAIPKELSFEGHQRMLRSWSAVQTAKEQGVDLLSEDAVRELEAAWGGANVVRSIVYKGFMLAGKVKL</sequence>
<feature type="non-terminal residue" evidence="1">
    <location>
        <position position="1"/>
    </location>
</feature>
<dbReference type="EMBL" id="JACGWJ010000013">
    <property type="protein sequence ID" value="KAL0378182.1"/>
    <property type="molecule type" value="Genomic_DNA"/>
</dbReference>
<organism evidence="1">
    <name type="scientific">Sesamum radiatum</name>
    <name type="common">Black benniseed</name>
    <dbReference type="NCBI Taxonomy" id="300843"/>
    <lineage>
        <taxon>Eukaryota</taxon>
        <taxon>Viridiplantae</taxon>
        <taxon>Streptophyta</taxon>
        <taxon>Embryophyta</taxon>
        <taxon>Tracheophyta</taxon>
        <taxon>Spermatophyta</taxon>
        <taxon>Magnoliopsida</taxon>
        <taxon>eudicotyledons</taxon>
        <taxon>Gunneridae</taxon>
        <taxon>Pentapetalae</taxon>
        <taxon>asterids</taxon>
        <taxon>lamiids</taxon>
        <taxon>Lamiales</taxon>
        <taxon>Pedaliaceae</taxon>
        <taxon>Sesamum</taxon>
    </lineage>
</organism>
<dbReference type="PANTHER" id="PTHR44575">
    <property type="entry name" value="OS01G0589200 PROTEIN"/>
    <property type="match status" value="1"/>
</dbReference>
<name>A0AAW2RD88_SESRA</name>
<reference evidence="1" key="1">
    <citation type="submission" date="2020-06" db="EMBL/GenBank/DDBJ databases">
        <authorList>
            <person name="Li T."/>
            <person name="Hu X."/>
            <person name="Zhang T."/>
            <person name="Song X."/>
            <person name="Zhang H."/>
            <person name="Dai N."/>
            <person name="Sheng W."/>
            <person name="Hou X."/>
            <person name="Wei L."/>
        </authorList>
    </citation>
    <scope>NUCLEOTIDE SEQUENCE</scope>
    <source>
        <strain evidence="1">G02</strain>
        <tissue evidence="1">Leaf</tissue>
    </source>
</reference>